<accession>H6RBB4</accession>
<evidence type="ECO:0000256" key="1">
    <source>
        <dbReference type="SAM" id="Coils"/>
    </source>
</evidence>
<dbReference type="Gene3D" id="3.40.50.1390">
    <property type="entry name" value="Resolvase, N-terminal catalytic domain"/>
    <property type="match status" value="1"/>
</dbReference>
<dbReference type="InterPro" id="IPR006119">
    <property type="entry name" value="Resolv_N"/>
</dbReference>
<dbReference type="CDD" id="cd00338">
    <property type="entry name" value="Ser_Recombinase"/>
    <property type="match status" value="1"/>
</dbReference>
<evidence type="ECO:0000313" key="4">
    <source>
        <dbReference type="Proteomes" id="UP000008190"/>
    </source>
</evidence>
<feature type="coiled-coil region" evidence="1">
    <location>
        <begin position="479"/>
        <end position="533"/>
    </location>
</feature>
<dbReference type="GO" id="GO:0000150">
    <property type="term" value="F:DNA strand exchange activity"/>
    <property type="evidence" value="ECO:0007669"/>
    <property type="project" value="InterPro"/>
</dbReference>
<keyword evidence="4" id="KW-1185">Reference proteome</keyword>
<organism evidence="3 4">
    <name type="scientific">Nocardia cyriacigeorgica (strain GUH-2)</name>
    <dbReference type="NCBI Taxonomy" id="1127134"/>
    <lineage>
        <taxon>Bacteria</taxon>
        <taxon>Bacillati</taxon>
        <taxon>Actinomycetota</taxon>
        <taxon>Actinomycetes</taxon>
        <taxon>Mycobacteriales</taxon>
        <taxon>Nocardiaceae</taxon>
        <taxon>Nocardia</taxon>
    </lineage>
</organism>
<dbReference type="EMBL" id="FO082843">
    <property type="protein sequence ID" value="CCF63753.1"/>
    <property type="molecule type" value="Genomic_DNA"/>
</dbReference>
<dbReference type="Gene3D" id="3.90.1750.20">
    <property type="entry name" value="Putative Large Serine Recombinase, Chain B, Domain 2"/>
    <property type="match status" value="1"/>
</dbReference>
<dbReference type="Proteomes" id="UP000008190">
    <property type="component" value="Chromosome"/>
</dbReference>
<keyword evidence="1" id="KW-0175">Coiled coil</keyword>
<sequence>MPIVLMAGPRTAPDQVHLQCHGIHPRSGVHGSDQQGPATIEHRAFLNQQEESQQMIRFAFAGRVSTEDQQDPDASRNWQLGRASALVGQHGQIVAEFFDIGQSRSIPWKRRPAAGRLLELLRHPGRGFDAVVIGEPQRAFYGNQFGLTFPVFVHYGVQLWVPEVGGPIDPDSEAHDLIMSVFGGMSKGERNRIKIRVRAAMAAQAQVEGRYLGGRPPYGYRLADAGPHPNPGKAADGKRLHTLELDPVTAPVVQRIFREYLSGIGIFAIAQRLTADDVLCPSAYDRGRNSHRSGAAWSKSAVRAILGNPRYTGYEVWNKQRKQESLIDVDDVALGHQTRLAWNPKTEWVYSDQPAHTALISKDVFEQTQLRLAARGPQSTGRITARRKHPYAFKGLLFHKACGRRMQGNWNHGMPHYRCRYPSEYALANDLDHPTTVYLREDRLSGPIDSWLATIFHPDRIKHSLTMLEGAQIDNMSAIESARRSLAEHDRKLSRYRAALEAGTDPALVATWTQQVQRERQATAAQLTALEAEQAPNHRMDSDEIHQLVTSLGGLVHILKTADPTDKLEIYRELGLKLTYDHEKQVVVAETAPKPPVCVLSVSGGGLEPPRPIKGTSTSS</sequence>
<dbReference type="Pfam" id="PF00239">
    <property type="entry name" value="Resolvase"/>
    <property type="match status" value="1"/>
</dbReference>
<dbReference type="SMART" id="SM00857">
    <property type="entry name" value="Resolvase"/>
    <property type="match status" value="1"/>
</dbReference>
<dbReference type="PANTHER" id="PTHR30461">
    <property type="entry name" value="DNA-INVERTASE FROM LAMBDOID PROPHAGE"/>
    <property type="match status" value="1"/>
</dbReference>
<evidence type="ECO:0000259" key="2">
    <source>
        <dbReference type="PROSITE" id="PS51737"/>
    </source>
</evidence>
<dbReference type="SUPFAM" id="SSF53041">
    <property type="entry name" value="Resolvase-like"/>
    <property type="match status" value="1"/>
</dbReference>
<dbReference type="eggNOG" id="COG1961">
    <property type="taxonomic scope" value="Bacteria"/>
</dbReference>
<feature type="domain" description="Recombinase" evidence="2">
    <location>
        <begin position="217"/>
        <end position="378"/>
    </location>
</feature>
<dbReference type="STRING" id="1127134.NOCYR_2985"/>
<dbReference type="InterPro" id="IPR011109">
    <property type="entry name" value="DNA_bind_recombinase_dom"/>
</dbReference>
<dbReference type="GO" id="GO:0003677">
    <property type="term" value="F:DNA binding"/>
    <property type="evidence" value="ECO:0007669"/>
    <property type="project" value="InterPro"/>
</dbReference>
<protein>
    <submittedName>
        <fullName evidence="3">Recombinase</fullName>
    </submittedName>
</protein>
<dbReference type="InterPro" id="IPR036162">
    <property type="entry name" value="Resolvase-like_N_sf"/>
</dbReference>
<gene>
    <name evidence="3" type="ordered locus">NOCYR_2985</name>
</gene>
<proteinExistence type="predicted"/>
<evidence type="ECO:0000313" key="3">
    <source>
        <dbReference type="EMBL" id="CCF63753.1"/>
    </source>
</evidence>
<dbReference type="PANTHER" id="PTHR30461:SF23">
    <property type="entry name" value="DNA RECOMBINASE-RELATED"/>
    <property type="match status" value="1"/>
</dbReference>
<dbReference type="PROSITE" id="PS51737">
    <property type="entry name" value="RECOMBINASE_DNA_BIND"/>
    <property type="match status" value="1"/>
</dbReference>
<dbReference type="InterPro" id="IPR038109">
    <property type="entry name" value="DNA_bind_recomb_sf"/>
</dbReference>
<dbReference type="HOGENOM" id="CLU_022362_0_0_11"/>
<dbReference type="Pfam" id="PF07508">
    <property type="entry name" value="Recombinase"/>
    <property type="match status" value="1"/>
</dbReference>
<dbReference type="AlphaFoldDB" id="H6RBB4"/>
<dbReference type="InterPro" id="IPR050639">
    <property type="entry name" value="SSR_resolvase"/>
</dbReference>
<dbReference type="KEGG" id="ncy:NOCYR_2985"/>
<name>H6RBB4_NOCCG</name>
<reference evidence="3 4" key="1">
    <citation type="journal article" date="2012" name="J. Bacteriol.">
        <title>Genome sequence of the human- and animal-pathogenic strain Nocardia cyriacigeorgica GUH-2.</title>
        <authorList>
            <person name="Zoropogui A."/>
            <person name="Pujic P."/>
            <person name="Normand P."/>
            <person name="Barbe V."/>
            <person name="Beaman B."/>
            <person name="Beaman L."/>
            <person name="Boiron P."/>
            <person name="Colinon C."/>
            <person name="Deredjian A."/>
            <person name="Graindorge A."/>
            <person name="Mangenot S."/>
            <person name="Nazaret S."/>
            <person name="Neto M."/>
            <person name="Petit S."/>
            <person name="Roche D."/>
            <person name="Vallenet D."/>
            <person name="Rodriguez-Nava V."/>
            <person name="Richard Y."/>
            <person name="Cournoyer B."/>
            <person name="Blaha D."/>
        </authorList>
    </citation>
    <scope>NUCLEOTIDE SEQUENCE [LARGE SCALE GENOMIC DNA]</scope>
    <source>
        <strain evidence="3 4">GUH-2</strain>
    </source>
</reference>